<evidence type="ECO:0000256" key="6">
    <source>
        <dbReference type="ARBA" id="ARBA00022989"/>
    </source>
</evidence>
<proteinExistence type="inferred from homology"/>
<sequence>MVKSAVTLTRKILHGIEDGVLVSLISSLLLISFTQIVMRNAGIAGFTWAEDASRVIVLWLAMFGAMRASRLRNHIAIDLMTHYGQPWLKRVLHMVVCLFSATVCGFAAWHCLEFVIGEYEFPTEAFLGIPVWACEAIMPFALAVIGMRFLHQVFLPPLDAEIDTEQTADTPAQ</sequence>
<evidence type="ECO:0000256" key="4">
    <source>
        <dbReference type="ARBA" id="ARBA00022519"/>
    </source>
</evidence>
<evidence type="ECO:0000256" key="3">
    <source>
        <dbReference type="ARBA" id="ARBA00022475"/>
    </source>
</evidence>
<comment type="function">
    <text evidence="9">Part of the tripartite ATP-independent periplasmic (TRAP) transport system.</text>
</comment>
<dbReference type="EMBL" id="CACSIO010000007">
    <property type="protein sequence ID" value="CAA0101610.1"/>
    <property type="molecule type" value="Genomic_DNA"/>
</dbReference>
<dbReference type="Proteomes" id="UP000441399">
    <property type="component" value="Unassembled WGS sequence"/>
</dbReference>
<dbReference type="GO" id="GO:0015740">
    <property type="term" value="P:C4-dicarboxylate transport"/>
    <property type="evidence" value="ECO:0007669"/>
    <property type="project" value="TreeGrafter"/>
</dbReference>
<dbReference type="PANTHER" id="PTHR35011:SF2">
    <property type="entry name" value="2,3-DIKETO-L-GULONATE TRAP TRANSPORTER SMALL PERMEASE PROTEIN YIAM"/>
    <property type="match status" value="1"/>
</dbReference>
<feature type="transmembrane region" description="Helical" evidence="9">
    <location>
        <begin position="20"/>
        <end position="40"/>
    </location>
</feature>
<keyword evidence="6 9" id="KW-1133">Transmembrane helix</keyword>
<accession>A0A5S9PCS4</accession>
<protein>
    <recommendedName>
        <fullName evidence="9">TRAP transporter small permease protein</fullName>
    </recommendedName>
</protein>
<keyword evidence="7 9" id="KW-0472">Membrane</keyword>
<keyword evidence="12" id="KW-1185">Reference proteome</keyword>
<name>A0A5S9PCS4_9GAMM</name>
<evidence type="ECO:0000259" key="10">
    <source>
        <dbReference type="Pfam" id="PF04290"/>
    </source>
</evidence>
<feature type="domain" description="Tripartite ATP-independent periplasmic transporters DctQ component" evidence="10">
    <location>
        <begin position="29"/>
        <end position="154"/>
    </location>
</feature>
<gene>
    <name evidence="11" type="ORF">OPDIPICF_04397</name>
</gene>
<keyword evidence="4 9" id="KW-0997">Cell inner membrane</keyword>
<evidence type="ECO:0000256" key="8">
    <source>
        <dbReference type="ARBA" id="ARBA00038436"/>
    </source>
</evidence>
<comment type="similarity">
    <text evidence="8 9">Belongs to the TRAP transporter small permease family.</text>
</comment>
<keyword evidence="5 9" id="KW-0812">Transmembrane</keyword>
<evidence type="ECO:0000313" key="11">
    <source>
        <dbReference type="EMBL" id="CAA0101610.1"/>
    </source>
</evidence>
<dbReference type="AlphaFoldDB" id="A0A5S9PCS4"/>
<organism evidence="11 12">
    <name type="scientific">BD1-7 clade bacterium</name>
    <dbReference type="NCBI Taxonomy" id="2029982"/>
    <lineage>
        <taxon>Bacteria</taxon>
        <taxon>Pseudomonadati</taxon>
        <taxon>Pseudomonadota</taxon>
        <taxon>Gammaproteobacteria</taxon>
        <taxon>Cellvibrionales</taxon>
        <taxon>Spongiibacteraceae</taxon>
        <taxon>BD1-7 clade</taxon>
    </lineage>
</organism>
<dbReference type="Pfam" id="PF04290">
    <property type="entry name" value="DctQ"/>
    <property type="match status" value="1"/>
</dbReference>
<comment type="subunit">
    <text evidence="9">The complex comprises the extracytoplasmic solute receptor protein and the two transmembrane proteins.</text>
</comment>
<evidence type="ECO:0000313" key="12">
    <source>
        <dbReference type="Proteomes" id="UP000441399"/>
    </source>
</evidence>
<evidence type="ECO:0000256" key="2">
    <source>
        <dbReference type="ARBA" id="ARBA00022448"/>
    </source>
</evidence>
<dbReference type="InterPro" id="IPR055348">
    <property type="entry name" value="DctQ"/>
</dbReference>
<dbReference type="OrthoDB" id="5567560at2"/>
<comment type="subcellular location">
    <subcellularLocation>
        <location evidence="1 9">Cell inner membrane</location>
        <topology evidence="1 9">Multi-pass membrane protein</topology>
    </subcellularLocation>
</comment>
<evidence type="ECO:0000256" key="5">
    <source>
        <dbReference type="ARBA" id="ARBA00022692"/>
    </source>
</evidence>
<keyword evidence="3" id="KW-1003">Cell membrane</keyword>
<dbReference type="PANTHER" id="PTHR35011">
    <property type="entry name" value="2,3-DIKETO-L-GULONATE TRAP TRANSPORTER SMALL PERMEASE PROTEIN YIAM"/>
    <property type="match status" value="1"/>
</dbReference>
<feature type="transmembrane region" description="Helical" evidence="9">
    <location>
        <begin position="129"/>
        <end position="150"/>
    </location>
</feature>
<evidence type="ECO:0000256" key="9">
    <source>
        <dbReference type="RuleBase" id="RU369079"/>
    </source>
</evidence>
<dbReference type="GO" id="GO:0005886">
    <property type="term" value="C:plasma membrane"/>
    <property type="evidence" value="ECO:0007669"/>
    <property type="project" value="UniProtKB-SubCell"/>
</dbReference>
<dbReference type="InterPro" id="IPR007387">
    <property type="entry name" value="TRAP_DctQ"/>
</dbReference>
<keyword evidence="2 9" id="KW-0813">Transport</keyword>
<feature type="transmembrane region" description="Helical" evidence="9">
    <location>
        <begin position="52"/>
        <end position="70"/>
    </location>
</feature>
<feature type="transmembrane region" description="Helical" evidence="9">
    <location>
        <begin position="91"/>
        <end position="109"/>
    </location>
</feature>
<dbReference type="GO" id="GO:0022857">
    <property type="term" value="F:transmembrane transporter activity"/>
    <property type="evidence" value="ECO:0007669"/>
    <property type="project" value="UniProtKB-UniRule"/>
</dbReference>
<evidence type="ECO:0000256" key="7">
    <source>
        <dbReference type="ARBA" id="ARBA00023136"/>
    </source>
</evidence>
<reference evidence="11 12" key="1">
    <citation type="submission" date="2019-11" db="EMBL/GenBank/DDBJ databases">
        <authorList>
            <person name="Holert J."/>
        </authorList>
    </citation>
    <scope>NUCLEOTIDE SEQUENCE [LARGE SCALE GENOMIC DNA]</scope>
    <source>
        <strain evidence="11">SB11_3</strain>
    </source>
</reference>
<evidence type="ECO:0000256" key="1">
    <source>
        <dbReference type="ARBA" id="ARBA00004429"/>
    </source>
</evidence>